<dbReference type="EMBL" id="JBHSWI010000001">
    <property type="protein sequence ID" value="MFC6645607.1"/>
    <property type="molecule type" value="Genomic_DNA"/>
</dbReference>
<reference evidence="4" key="1">
    <citation type="journal article" date="2019" name="Int. J. Syst. Evol. Microbiol.">
        <title>The Global Catalogue of Microorganisms (GCM) 10K type strain sequencing project: providing services to taxonomists for standard genome sequencing and annotation.</title>
        <authorList>
            <consortium name="The Broad Institute Genomics Platform"/>
            <consortium name="The Broad Institute Genome Sequencing Center for Infectious Disease"/>
            <person name="Wu L."/>
            <person name="Ma J."/>
        </authorList>
    </citation>
    <scope>NUCLEOTIDE SEQUENCE [LARGE SCALE GENOMIC DNA]</scope>
    <source>
        <strain evidence="4">CGMCC 1.16026</strain>
    </source>
</reference>
<feature type="chain" id="PRO_5045771637" description="Outer membrane protein beta-barrel domain-containing protein" evidence="2">
    <location>
        <begin position="28"/>
        <end position="240"/>
    </location>
</feature>
<comment type="caution">
    <text evidence="3">The sequence shown here is derived from an EMBL/GenBank/DDBJ whole genome shotgun (WGS) entry which is preliminary data.</text>
</comment>
<evidence type="ECO:0000313" key="4">
    <source>
        <dbReference type="Proteomes" id="UP001596391"/>
    </source>
</evidence>
<name>A0ABW1ZAN8_9BACT</name>
<accession>A0ABW1ZAN8</accession>
<keyword evidence="4" id="KW-1185">Reference proteome</keyword>
<feature type="signal peptide" evidence="2">
    <location>
        <begin position="1"/>
        <end position="27"/>
    </location>
</feature>
<proteinExistence type="predicted"/>
<feature type="region of interest" description="Disordered" evidence="1">
    <location>
        <begin position="29"/>
        <end position="53"/>
    </location>
</feature>
<sequence length="240" mass="26317">MKSVLSKQGLRVFVAGALVLAGAGTLAAQKAKDGEQPTHKPVKRARRETNASREARIQRTITATYSHRWEVFGGGGYMRFRSGENTQKNNEVTWNVAAARYLNPRLAIVGDARGMFGNAHAQRPYYYPQITKPQINEYTFMGGVNYRIYGKEKLAIGLEALGGAGWGLFSGGSKGINSTALGIWPDGVRPAFSGGVNFDYNFYPNLAFRLKPTYVPTTFGGSLQNNFGVNMGVVYRFGKQ</sequence>
<dbReference type="RefSeq" id="WP_263371966.1">
    <property type="nucleotide sequence ID" value="NZ_JAGSYD010000003.1"/>
</dbReference>
<evidence type="ECO:0008006" key="5">
    <source>
        <dbReference type="Google" id="ProtNLM"/>
    </source>
</evidence>
<gene>
    <name evidence="3" type="ORF">ACFQBQ_08430</name>
</gene>
<dbReference type="Proteomes" id="UP001596391">
    <property type="component" value="Unassembled WGS sequence"/>
</dbReference>
<keyword evidence="2" id="KW-0732">Signal</keyword>
<organism evidence="3 4">
    <name type="scientific">Granulicella cerasi</name>
    <dbReference type="NCBI Taxonomy" id="741063"/>
    <lineage>
        <taxon>Bacteria</taxon>
        <taxon>Pseudomonadati</taxon>
        <taxon>Acidobacteriota</taxon>
        <taxon>Terriglobia</taxon>
        <taxon>Terriglobales</taxon>
        <taxon>Acidobacteriaceae</taxon>
        <taxon>Granulicella</taxon>
    </lineage>
</organism>
<protein>
    <recommendedName>
        <fullName evidence="5">Outer membrane protein beta-barrel domain-containing protein</fullName>
    </recommendedName>
</protein>
<evidence type="ECO:0000313" key="3">
    <source>
        <dbReference type="EMBL" id="MFC6645607.1"/>
    </source>
</evidence>
<evidence type="ECO:0000256" key="2">
    <source>
        <dbReference type="SAM" id="SignalP"/>
    </source>
</evidence>
<dbReference type="SUPFAM" id="SSF56925">
    <property type="entry name" value="OMPA-like"/>
    <property type="match status" value="1"/>
</dbReference>
<dbReference type="InterPro" id="IPR011250">
    <property type="entry name" value="OMP/PagP_B-barrel"/>
</dbReference>
<evidence type="ECO:0000256" key="1">
    <source>
        <dbReference type="SAM" id="MobiDB-lite"/>
    </source>
</evidence>